<evidence type="ECO:0000256" key="2">
    <source>
        <dbReference type="ARBA" id="ARBA00022448"/>
    </source>
</evidence>
<keyword evidence="5 11" id="KW-0067">ATP-binding</keyword>
<dbReference type="Pfam" id="PF00005">
    <property type="entry name" value="ABC_tran"/>
    <property type="match status" value="1"/>
</dbReference>
<dbReference type="GO" id="GO:0005524">
    <property type="term" value="F:ATP binding"/>
    <property type="evidence" value="ECO:0007669"/>
    <property type="project" value="UniProtKB-KW"/>
</dbReference>
<feature type="transmembrane region" description="Helical" evidence="8">
    <location>
        <begin position="100"/>
        <end position="117"/>
    </location>
</feature>
<organism evidence="11 12">
    <name type="scientific">candidate division WWE3 bacterium</name>
    <dbReference type="NCBI Taxonomy" id="2053526"/>
    <lineage>
        <taxon>Bacteria</taxon>
        <taxon>Katanobacteria</taxon>
    </lineage>
</organism>
<dbReference type="InterPro" id="IPR039421">
    <property type="entry name" value="Type_1_exporter"/>
</dbReference>
<comment type="caution">
    <text evidence="11">The sequence shown here is derived from an EMBL/GenBank/DDBJ whole genome shotgun (WGS) entry which is preliminary data.</text>
</comment>
<dbReference type="InterPro" id="IPR027417">
    <property type="entry name" value="P-loop_NTPase"/>
</dbReference>
<dbReference type="GO" id="GO:0140359">
    <property type="term" value="F:ABC-type transporter activity"/>
    <property type="evidence" value="ECO:0007669"/>
    <property type="project" value="InterPro"/>
</dbReference>
<feature type="transmembrane region" description="Helical" evidence="8">
    <location>
        <begin position="209"/>
        <end position="226"/>
    </location>
</feature>
<dbReference type="PROSITE" id="PS00211">
    <property type="entry name" value="ABC_TRANSPORTER_1"/>
    <property type="match status" value="1"/>
</dbReference>
<dbReference type="PROSITE" id="PS50929">
    <property type="entry name" value="ABC_TM1F"/>
    <property type="match status" value="1"/>
</dbReference>
<dbReference type="SMART" id="SM00382">
    <property type="entry name" value="AAA"/>
    <property type="match status" value="1"/>
</dbReference>
<evidence type="ECO:0000256" key="6">
    <source>
        <dbReference type="ARBA" id="ARBA00022989"/>
    </source>
</evidence>
<name>A0A955RPM5_UNCKA</name>
<evidence type="ECO:0000256" key="7">
    <source>
        <dbReference type="ARBA" id="ARBA00023136"/>
    </source>
</evidence>
<comment type="subcellular location">
    <subcellularLocation>
        <location evidence="1">Cell membrane</location>
        <topology evidence="1">Multi-pass membrane protein</topology>
    </subcellularLocation>
</comment>
<dbReference type="GO" id="GO:0016887">
    <property type="term" value="F:ATP hydrolysis activity"/>
    <property type="evidence" value="ECO:0007669"/>
    <property type="project" value="InterPro"/>
</dbReference>
<evidence type="ECO:0000259" key="10">
    <source>
        <dbReference type="PROSITE" id="PS50929"/>
    </source>
</evidence>
<dbReference type="GO" id="GO:0005886">
    <property type="term" value="C:plasma membrane"/>
    <property type="evidence" value="ECO:0007669"/>
    <property type="project" value="UniProtKB-SubCell"/>
</dbReference>
<dbReference type="InterPro" id="IPR036640">
    <property type="entry name" value="ABC1_TM_sf"/>
</dbReference>
<reference evidence="11" key="1">
    <citation type="submission" date="2020-04" db="EMBL/GenBank/DDBJ databases">
        <authorList>
            <person name="Zhang T."/>
        </authorList>
    </citation>
    <scope>NUCLEOTIDE SEQUENCE</scope>
    <source>
        <strain evidence="11">HKST-UBA01</strain>
    </source>
</reference>
<evidence type="ECO:0000256" key="8">
    <source>
        <dbReference type="SAM" id="Phobius"/>
    </source>
</evidence>
<protein>
    <submittedName>
        <fullName evidence="11">ABC transporter ATP-binding protein</fullName>
    </submittedName>
</protein>
<dbReference type="AlphaFoldDB" id="A0A955RPM5"/>
<evidence type="ECO:0000313" key="11">
    <source>
        <dbReference type="EMBL" id="MCA9390414.1"/>
    </source>
</evidence>
<dbReference type="Proteomes" id="UP000701698">
    <property type="component" value="Unassembled WGS sequence"/>
</dbReference>
<dbReference type="Gene3D" id="3.40.50.300">
    <property type="entry name" value="P-loop containing nucleotide triphosphate hydrolases"/>
    <property type="match status" value="1"/>
</dbReference>
<dbReference type="InterPro" id="IPR011527">
    <property type="entry name" value="ABC1_TM_dom"/>
</dbReference>
<feature type="transmembrane region" description="Helical" evidence="8">
    <location>
        <begin position="77"/>
        <end position="94"/>
    </location>
</feature>
<dbReference type="InterPro" id="IPR017871">
    <property type="entry name" value="ABC_transporter-like_CS"/>
</dbReference>
<gene>
    <name evidence="11" type="ORF">KC571_03340</name>
</gene>
<evidence type="ECO:0000256" key="5">
    <source>
        <dbReference type="ARBA" id="ARBA00022840"/>
    </source>
</evidence>
<dbReference type="SUPFAM" id="SSF90123">
    <property type="entry name" value="ABC transporter transmembrane region"/>
    <property type="match status" value="1"/>
</dbReference>
<feature type="domain" description="ABC transmembrane type-1" evidence="10">
    <location>
        <begin position="1"/>
        <end position="241"/>
    </location>
</feature>
<dbReference type="EMBL" id="JAGQKX010000090">
    <property type="protein sequence ID" value="MCA9390414.1"/>
    <property type="molecule type" value="Genomic_DNA"/>
</dbReference>
<evidence type="ECO:0000313" key="12">
    <source>
        <dbReference type="Proteomes" id="UP000701698"/>
    </source>
</evidence>
<dbReference type="Pfam" id="PF00664">
    <property type="entry name" value="ABC_membrane"/>
    <property type="match status" value="1"/>
</dbReference>
<evidence type="ECO:0000259" key="9">
    <source>
        <dbReference type="PROSITE" id="PS50893"/>
    </source>
</evidence>
<dbReference type="InterPro" id="IPR003439">
    <property type="entry name" value="ABC_transporter-like_ATP-bd"/>
</dbReference>
<evidence type="ECO:0000256" key="3">
    <source>
        <dbReference type="ARBA" id="ARBA00022692"/>
    </source>
</evidence>
<accession>A0A955RPM5</accession>
<keyword evidence="3 8" id="KW-0812">Transmembrane</keyword>
<keyword evidence="4" id="KW-0547">Nucleotide-binding</keyword>
<dbReference type="InterPro" id="IPR003593">
    <property type="entry name" value="AAA+_ATPase"/>
</dbReference>
<proteinExistence type="predicted"/>
<feature type="non-terminal residue" evidence="11">
    <location>
        <position position="1"/>
    </location>
</feature>
<keyword evidence="7 8" id="KW-0472">Membrane</keyword>
<dbReference type="FunFam" id="3.40.50.300:FF:000287">
    <property type="entry name" value="Multidrug ABC transporter ATP-binding protein"/>
    <property type="match status" value="1"/>
</dbReference>
<dbReference type="PANTHER" id="PTHR24221">
    <property type="entry name" value="ATP-BINDING CASSETTE SUB-FAMILY B"/>
    <property type="match status" value="1"/>
</dbReference>
<feature type="transmembrane region" description="Helical" evidence="8">
    <location>
        <begin position="184"/>
        <end position="203"/>
    </location>
</feature>
<dbReference type="PROSITE" id="PS50893">
    <property type="entry name" value="ABC_TRANSPORTER_2"/>
    <property type="match status" value="1"/>
</dbReference>
<dbReference type="SUPFAM" id="SSF52540">
    <property type="entry name" value="P-loop containing nucleoside triphosphate hydrolases"/>
    <property type="match status" value="1"/>
</dbReference>
<dbReference type="PANTHER" id="PTHR24221:SF654">
    <property type="entry name" value="ATP-BINDING CASSETTE SUB-FAMILY B MEMBER 6"/>
    <property type="match status" value="1"/>
</dbReference>
<evidence type="ECO:0000256" key="1">
    <source>
        <dbReference type="ARBA" id="ARBA00004651"/>
    </source>
</evidence>
<keyword evidence="2" id="KW-0813">Transport</keyword>
<sequence>GLFVLVVFISSILDPITWWTFDKYIIASMRDARAFIFKYVQDLDFAFHTEKSTGALISAFKRGDSAFWSISNELQEILLLVINYVVLLISFWFISPRYAVAAFVFFVINLLSMKFLVSLNIEKRTAFNEEEDRVSSHITDNLINYDTVKFFAKEEREHVSLMEKFSVWEKALWGYSYSWRTIEFVTTFNTILGYVVMLSLMYFDIKAGRITIGDFVVVIGFLNSYFPRLTRLLFRLRNIAKSYSDIERYFDLLDEDIQIKDPIEPVDIKNITGEVVFKDVTFAYNKGNAVLKNINLTIKPGESVALVGRSGSGKTTMTKLLLRFFDPQKGTISIDGIDIKEAKKAELRSVMGVVPQEPIMFNNTIEYNIGYGDDAPTRKKVTAAAQLAHLHDFIMTLPKKYKTTVGERGIKLSGGQKQRLAIARMMMVNPQIIIFDEATSHLDSESEQLIQSAFWDISKEKTTIIIAHRLSTIQRADRIIVLDEGEIVEEGTHEELIKKKHGHYQMLWKLQTEGLIDR</sequence>
<reference evidence="11" key="2">
    <citation type="journal article" date="2021" name="Microbiome">
        <title>Successional dynamics and alternative stable states in a saline activated sludge microbial community over 9 years.</title>
        <authorList>
            <person name="Wang Y."/>
            <person name="Ye J."/>
            <person name="Ju F."/>
            <person name="Liu L."/>
            <person name="Boyd J.A."/>
            <person name="Deng Y."/>
            <person name="Parks D.H."/>
            <person name="Jiang X."/>
            <person name="Yin X."/>
            <person name="Woodcroft B.J."/>
            <person name="Tyson G.W."/>
            <person name="Hugenholtz P."/>
            <person name="Polz M.F."/>
            <person name="Zhang T."/>
        </authorList>
    </citation>
    <scope>NUCLEOTIDE SEQUENCE</scope>
    <source>
        <strain evidence="11">HKST-UBA01</strain>
    </source>
</reference>
<keyword evidence="6 8" id="KW-1133">Transmembrane helix</keyword>
<dbReference type="Gene3D" id="1.20.1560.10">
    <property type="entry name" value="ABC transporter type 1, transmembrane domain"/>
    <property type="match status" value="1"/>
</dbReference>
<evidence type="ECO:0000256" key="4">
    <source>
        <dbReference type="ARBA" id="ARBA00022741"/>
    </source>
</evidence>
<feature type="domain" description="ABC transporter" evidence="9">
    <location>
        <begin position="275"/>
        <end position="509"/>
    </location>
</feature>